<evidence type="ECO:0000313" key="2">
    <source>
        <dbReference type="EMBL" id="TKJ44243.1"/>
    </source>
</evidence>
<dbReference type="InterPro" id="IPR029052">
    <property type="entry name" value="Metallo-depent_PP-like"/>
</dbReference>
<accession>A0A532VAK9</accession>
<evidence type="ECO:0000259" key="1">
    <source>
        <dbReference type="Pfam" id="PF14582"/>
    </source>
</evidence>
<evidence type="ECO:0000313" key="3">
    <source>
        <dbReference type="Proteomes" id="UP000317778"/>
    </source>
</evidence>
<dbReference type="AlphaFoldDB" id="A0A532VAK9"/>
<gene>
    <name evidence="2" type="ORF">CEE36_00430</name>
</gene>
<name>A0A532VAK9_UNCT6</name>
<dbReference type="PANTHER" id="PTHR37523">
    <property type="entry name" value="METALLOPHOSPHOESTERASE"/>
    <property type="match status" value="1"/>
</dbReference>
<dbReference type="Proteomes" id="UP000317778">
    <property type="component" value="Unassembled WGS sequence"/>
</dbReference>
<dbReference type="SUPFAM" id="SSF56300">
    <property type="entry name" value="Metallo-dependent phosphatases"/>
    <property type="match status" value="1"/>
</dbReference>
<comment type="caution">
    <text evidence="2">The sequence shown here is derived from an EMBL/GenBank/DDBJ whole genome shotgun (WGS) entry which is preliminary data.</text>
</comment>
<dbReference type="Pfam" id="PF14582">
    <property type="entry name" value="Metallophos_3"/>
    <property type="match status" value="1"/>
</dbReference>
<sequence length="254" mass="27860">MKIALFADYHGGNRVWPLLEEALEDQRLDLIVFAGDILDSAEREAEWQKVRSTGKAPRKSKAESEHDGVIDELIYREFFINLTGFGVPVVFVPGHLDAPTARLNETAKGFPNVHNVQTEPFEVAGYTFIGWGGAVGPVDVDASFYCLKGKTLKKHLSSGFGSDPDQTVLLVHTPPISRVDLDPAIDDHVGAKVINEVIEKHQPAFCFCGHAHGTPGQDSIGPTVVVNPGPMFRGRYALINTEQHRVLFPTPLKV</sequence>
<proteinExistence type="predicted"/>
<organism evidence="2 3">
    <name type="scientific">candidate division TA06 bacterium B3_TA06</name>
    <dbReference type="NCBI Taxonomy" id="2012487"/>
    <lineage>
        <taxon>Bacteria</taxon>
        <taxon>Bacteria division TA06</taxon>
    </lineage>
</organism>
<reference evidence="2 3" key="1">
    <citation type="submission" date="2017-06" db="EMBL/GenBank/DDBJ databases">
        <title>Novel microbial phyla capable of carbon fixation and sulfur reduction in deep-sea sediments.</title>
        <authorList>
            <person name="Huang J."/>
            <person name="Baker B."/>
            <person name="Wang Y."/>
        </authorList>
    </citation>
    <scope>NUCLEOTIDE SEQUENCE [LARGE SCALE GENOMIC DNA]</scope>
    <source>
        <strain evidence="2">B3_TA06</strain>
    </source>
</reference>
<dbReference type="PANTHER" id="PTHR37523:SF1">
    <property type="entry name" value="CALCINEURIN-LIKE PHOSPHOESTERASE DOMAIN-CONTAINING PROTEIN"/>
    <property type="match status" value="1"/>
</dbReference>
<feature type="domain" description="Metallophosphoesterase TT1561-like" evidence="1">
    <location>
        <begin position="4"/>
        <end position="246"/>
    </location>
</feature>
<dbReference type="EMBL" id="NJBO01000001">
    <property type="protein sequence ID" value="TKJ44243.1"/>
    <property type="molecule type" value="Genomic_DNA"/>
</dbReference>
<protein>
    <recommendedName>
        <fullName evidence="1">Metallophosphoesterase TT1561-like domain-containing protein</fullName>
    </recommendedName>
</protein>
<dbReference type="Gene3D" id="3.60.21.10">
    <property type="match status" value="1"/>
</dbReference>
<dbReference type="InterPro" id="IPR029461">
    <property type="entry name" value="TT1561-like"/>
</dbReference>